<dbReference type="Gene3D" id="3.40.50.850">
    <property type="entry name" value="Isochorismatase-like"/>
    <property type="match status" value="1"/>
</dbReference>
<dbReference type="Proteomes" id="UP001481413">
    <property type="component" value="Unassembled WGS sequence"/>
</dbReference>
<dbReference type="EMBL" id="BAABWH010000003">
    <property type="protein sequence ID" value="GAA6145246.1"/>
    <property type="molecule type" value="Genomic_DNA"/>
</dbReference>
<dbReference type="CDD" id="cd01012">
    <property type="entry name" value="YcaC_related"/>
    <property type="match status" value="1"/>
</dbReference>
<dbReference type="Pfam" id="PF00857">
    <property type="entry name" value="Isochorismatase"/>
    <property type="match status" value="1"/>
</dbReference>
<sequence>MLSRQRTGLIIIDVQGKLARIMHESEAMHEALKSLVAGAKALDLPVVWLEQNPEKLGSTSDELLPLLSGHKPIPKFTFSACGEPDFVDAIEESGVHTWLVAGIEAHICVYQTVRDLIELGRKVEVVTDCVSSRTPANREIGLNRMVDAGARLTSVEMCLFELVGSCRVPEFREILNVIK</sequence>
<dbReference type="GO" id="GO:0016787">
    <property type="term" value="F:hydrolase activity"/>
    <property type="evidence" value="ECO:0007669"/>
    <property type="project" value="UniProtKB-KW"/>
</dbReference>
<reference evidence="2 3" key="1">
    <citation type="submission" date="2024-04" db="EMBL/GenBank/DDBJ databases">
        <title>Draft genome sequence of Thalassolituus maritimus NBRC 116585.</title>
        <authorList>
            <person name="Miyakawa T."/>
            <person name="Kusuya Y."/>
            <person name="Miura T."/>
        </authorList>
    </citation>
    <scope>NUCLEOTIDE SEQUENCE [LARGE SCALE GENOMIC DNA]</scope>
    <source>
        <strain evidence="2 3">5NW40-0001</strain>
    </source>
</reference>
<evidence type="ECO:0000259" key="1">
    <source>
        <dbReference type="Pfam" id="PF00857"/>
    </source>
</evidence>
<keyword evidence="3" id="KW-1185">Reference proteome</keyword>
<accession>A0ABP9ZYM6</accession>
<feature type="domain" description="Isochorismatase-like" evidence="1">
    <location>
        <begin position="8"/>
        <end position="156"/>
    </location>
</feature>
<dbReference type="PANTHER" id="PTHR14119">
    <property type="entry name" value="HYDROLASE"/>
    <property type="match status" value="1"/>
</dbReference>
<keyword evidence="2" id="KW-0378">Hydrolase</keyword>
<organism evidence="2 3">
    <name type="scientific">Thalassolituus maritimus</name>
    <dbReference type="NCBI Taxonomy" id="484498"/>
    <lineage>
        <taxon>Bacteria</taxon>
        <taxon>Pseudomonadati</taxon>
        <taxon>Pseudomonadota</taxon>
        <taxon>Gammaproteobacteria</taxon>
        <taxon>Oceanospirillales</taxon>
        <taxon>Oceanospirillaceae</taxon>
        <taxon>Thalassolituus</taxon>
    </lineage>
</organism>
<dbReference type="InterPro" id="IPR050993">
    <property type="entry name" value="Isochorismatase_domain"/>
</dbReference>
<evidence type="ECO:0000313" key="3">
    <source>
        <dbReference type="Proteomes" id="UP001481413"/>
    </source>
</evidence>
<dbReference type="RefSeq" id="WP_353294181.1">
    <property type="nucleotide sequence ID" value="NZ_BAABWH010000003.1"/>
</dbReference>
<dbReference type="InterPro" id="IPR000868">
    <property type="entry name" value="Isochorismatase-like_dom"/>
</dbReference>
<dbReference type="SUPFAM" id="SSF52499">
    <property type="entry name" value="Isochorismatase-like hydrolases"/>
    <property type="match status" value="1"/>
</dbReference>
<protein>
    <submittedName>
        <fullName evidence="2">Hydrolase</fullName>
    </submittedName>
</protein>
<proteinExistence type="predicted"/>
<name>A0ABP9ZYM6_9GAMM</name>
<dbReference type="InterPro" id="IPR036380">
    <property type="entry name" value="Isochorismatase-like_sf"/>
</dbReference>
<dbReference type="PANTHER" id="PTHR14119:SF3">
    <property type="entry name" value="ISOCHORISMATASE DOMAIN-CONTAINING PROTEIN 2"/>
    <property type="match status" value="1"/>
</dbReference>
<comment type="caution">
    <text evidence="2">The sequence shown here is derived from an EMBL/GenBank/DDBJ whole genome shotgun (WGS) entry which is preliminary data.</text>
</comment>
<gene>
    <name evidence="2" type="ORF">NBRC116585_13640</name>
</gene>
<evidence type="ECO:0000313" key="2">
    <source>
        <dbReference type="EMBL" id="GAA6145246.1"/>
    </source>
</evidence>